<accession>A0A8J7SK77</accession>
<sequence length="71" mass="7830">MTAGDDPLIELQMQLAHQERTIDDLSDVVAAQAREIERLTGRVAIAERALADMVEALDRAGAPLHQKPPHY</sequence>
<dbReference type="InterPro" id="IPR007236">
    <property type="entry name" value="SlyX"/>
</dbReference>
<evidence type="ECO:0000313" key="2">
    <source>
        <dbReference type="EMBL" id="MBP5858263.1"/>
    </source>
</evidence>
<reference evidence="2" key="1">
    <citation type="submission" date="2021-04" db="EMBL/GenBank/DDBJ databases">
        <authorList>
            <person name="Zhang D.-C."/>
        </authorList>
    </citation>
    <scope>NUCLEOTIDE SEQUENCE</scope>
    <source>
        <strain evidence="2">CGMCC 1.15697</strain>
    </source>
</reference>
<dbReference type="Gene3D" id="1.20.5.300">
    <property type="match status" value="1"/>
</dbReference>
<evidence type="ECO:0000256" key="1">
    <source>
        <dbReference type="SAM" id="Coils"/>
    </source>
</evidence>
<gene>
    <name evidence="2" type="ORF">KAJ83_14680</name>
</gene>
<dbReference type="EMBL" id="JAGMWN010000007">
    <property type="protein sequence ID" value="MBP5858263.1"/>
    <property type="molecule type" value="Genomic_DNA"/>
</dbReference>
<comment type="caution">
    <text evidence="2">The sequence shown here is derived from an EMBL/GenBank/DDBJ whole genome shotgun (WGS) entry which is preliminary data.</text>
</comment>
<name>A0A8J7SK77_9PROT</name>
<proteinExistence type="predicted"/>
<dbReference type="Pfam" id="PF04102">
    <property type="entry name" value="SlyX"/>
    <property type="match status" value="1"/>
</dbReference>
<feature type="coiled-coil region" evidence="1">
    <location>
        <begin position="8"/>
        <end position="56"/>
    </location>
</feature>
<evidence type="ECO:0000313" key="3">
    <source>
        <dbReference type="Proteomes" id="UP000672602"/>
    </source>
</evidence>
<dbReference type="AlphaFoldDB" id="A0A8J7SK77"/>
<organism evidence="2 3">
    <name type="scientific">Marivibrio halodurans</name>
    <dbReference type="NCBI Taxonomy" id="2039722"/>
    <lineage>
        <taxon>Bacteria</taxon>
        <taxon>Pseudomonadati</taxon>
        <taxon>Pseudomonadota</taxon>
        <taxon>Alphaproteobacteria</taxon>
        <taxon>Rhodospirillales</taxon>
        <taxon>Rhodospirillaceae</taxon>
        <taxon>Marivibrio</taxon>
    </lineage>
</organism>
<dbReference type="Proteomes" id="UP000672602">
    <property type="component" value="Unassembled WGS sequence"/>
</dbReference>
<keyword evidence="3" id="KW-1185">Reference proteome</keyword>
<keyword evidence="1" id="KW-0175">Coiled coil</keyword>
<protein>
    <submittedName>
        <fullName evidence="2">SlyX family protein</fullName>
    </submittedName>
</protein>
<dbReference type="RefSeq" id="WP_210682857.1">
    <property type="nucleotide sequence ID" value="NZ_JAGMWN010000007.1"/>
</dbReference>